<keyword evidence="9" id="KW-1185">Reference proteome</keyword>
<evidence type="ECO:0000256" key="3">
    <source>
        <dbReference type="ARBA" id="ARBA00022552"/>
    </source>
</evidence>
<keyword evidence="6 7" id="KW-0949">S-adenosyl-L-methionine</keyword>
<dbReference type="RefSeq" id="WP_104724584.1">
    <property type="nucleotide sequence ID" value="NZ_FZNE01000003.1"/>
</dbReference>
<dbReference type="AlphaFoldDB" id="A0A3D8IXW7"/>
<feature type="binding site" evidence="7">
    <location>
        <position position="50"/>
    </location>
    <ligand>
        <name>S-adenosyl-L-methionine</name>
        <dbReference type="ChEBI" id="CHEBI:59789"/>
    </ligand>
</feature>
<comment type="catalytic activity">
    <reaction evidence="7">
        <text>cytidine(1402) in 16S rRNA + S-adenosyl-L-methionine = N(4)-methylcytidine(1402) in 16S rRNA + S-adenosyl-L-homocysteine + H(+)</text>
        <dbReference type="Rhea" id="RHEA:42928"/>
        <dbReference type="Rhea" id="RHEA-COMP:10286"/>
        <dbReference type="Rhea" id="RHEA-COMP:10287"/>
        <dbReference type="ChEBI" id="CHEBI:15378"/>
        <dbReference type="ChEBI" id="CHEBI:57856"/>
        <dbReference type="ChEBI" id="CHEBI:59789"/>
        <dbReference type="ChEBI" id="CHEBI:74506"/>
        <dbReference type="ChEBI" id="CHEBI:82748"/>
        <dbReference type="EC" id="2.1.1.199"/>
    </reaction>
</comment>
<dbReference type="GO" id="GO:0071424">
    <property type="term" value="F:rRNA (cytosine-N4-)-methyltransferase activity"/>
    <property type="evidence" value="ECO:0007669"/>
    <property type="project" value="UniProtKB-UniRule"/>
</dbReference>
<accession>A0A3D8IXW7</accession>
<comment type="subcellular location">
    <subcellularLocation>
        <location evidence="7">Cytoplasm</location>
    </subcellularLocation>
</comment>
<dbReference type="InterPro" id="IPR023397">
    <property type="entry name" value="SAM-dep_MeTrfase_MraW_recog"/>
</dbReference>
<comment type="caution">
    <text evidence="8">The sequence shown here is derived from an EMBL/GenBank/DDBJ whole genome shotgun (WGS) entry which is preliminary data.</text>
</comment>
<evidence type="ECO:0000313" key="9">
    <source>
        <dbReference type="Proteomes" id="UP000257067"/>
    </source>
</evidence>
<dbReference type="SUPFAM" id="SSF81799">
    <property type="entry name" value="Putative methyltransferase TM0872, insert domain"/>
    <property type="match status" value="1"/>
</dbReference>
<feature type="binding site" evidence="7">
    <location>
        <position position="96"/>
    </location>
    <ligand>
        <name>S-adenosyl-L-methionine</name>
        <dbReference type="ChEBI" id="CHEBI:59789"/>
    </ligand>
</feature>
<dbReference type="EMBL" id="NXLU01000002">
    <property type="protein sequence ID" value="RDU69464.1"/>
    <property type="molecule type" value="Genomic_DNA"/>
</dbReference>
<dbReference type="GO" id="GO:0005737">
    <property type="term" value="C:cytoplasm"/>
    <property type="evidence" value="ECO:0007669"/>
    <property type="project" value="UniProtKB-SubCell"/>
</dbReference>
<gene>
    <name evidence="7" type="primary">rsmH</name>
    <name evidence="8" type="ORF">CQA62_02105</name>
</gene>
<comment type="similarity">
    <text evidence="1 7">Belongs to the methyltransferase superfamily. RsmH family.</text>
</comment>
<keyword evidence="5 7" id="KW-0808">Transferase</keyword>
<dbReference type="Pfam" id="PF01795">
    <property type="entry name" value="Methyltransf_5"/>
    <property type="match status" value="1"/>
</dbReference>
<dbReference type="Gene3D" id="3.40.50.150">
    <property type="entry name" value="Vaccinia Virus protein VP39"/>
    <property type="match status" value="1"/>
</dbReference>
<dbReference type="Proteomes" id="UP000257067">
    <property type="component" value="Unassembled WGS sequence"/>
</dbReference>
<dbReference type="InterPro" id="IPR002903">
    <property type="entry name" value="RsmH"/>
</dbReference>
<feature type="binding site" evidence="7">
    <location>
        <position position="75"/>
    </location>
    <ligand>
        <name>S-adenosyl-L-methionine</name>
        <dbReference type="ChEBI" id="CHEBI:59789"/>
    </ligand>
</feature>
<dbReference type="Gene3D" id="1.10.150.170">
    <property type="entry name" value="Putative methyltransferase TM0872, insert domain"/>
    <property type="match status" value="1"/>
</dbReference>
<evidence type="ECO:0000313" key="8">
    <source>
        <dbReference type="EMBL" id="RDU69464.1"/>
    </source>
</evidence>
<evidence type="ECO:0000256" key="5">
    <source>
        <dbReference type="ARBA" id="ARBA00022679"/>
    </source>
</evidence>
<dbReference type="OrthoDB" id="9806637at2"/>
<comment type="function">
    <text evidence="7">Specifically methylates the N4 position of cytidine in position 1402 (C1402) of 16S rRNA.</text>
</comment>
<dbReference type="PIRSF" id="PIRSF004486">
    <property type="entry name" value="MraW"/>
    <property type="match status" value="1"/>
</dbReference>
<evidence type="ECO:0000256" key="4">
    <source>
        <dbReference type="ARBA" id="ARBA00022603"/>
    </source>
</evidence>
<feature type="binding site" evidence="7">
    <location>
        <position position="103"/>
    </location>
    <ligand>
        <name>S-adenosyl-L-methionine</name>
        <dbReference type="ChEBI" id="CHEBI:59789"/>
    </ligand>
</feature>
<organism evidence="8 9">
    <name type="scientific">Helicobacter cholecystus</name>
    <dbReference type="NCBI Taxonomy" id="45498"/>
    <lineage>
        <taxon>Bacteria</taxon>
        <taxon>Pseudomonadati</taxon>
        <taxon>Campylobacterota</taxon>
        <taxon>Epsilonproteobacteria</taxon>
        <taxon>Campylobacterales</taxon>
        <taxon>Helicobacteraceae</taxon>
        <taxon>Helicobacter</taxon>
    </lineage>
</organism>
<feature type="binding site" evidence="7">
    <location>
        <begin position="31"/>
        <end position="33"/>
    </location>
    <ligand>
        <name>S-adenosyl-L-methionine</name>
        <dbReference type="ChEBI" id="CHEBI:59789"/>
    </ligand>
</feature>
<evidence type="ECO:0000256" key="1">
    <source>
        <dbReference type="ARBA" id="ARBA00010396"/>
    </source>
</evidence>
<evidence type="ECO:0000256" key="6">
    <source>
        <dbReference type="ARBA" id="ARBA00022691"/>
    </source>
</evidence>
<dbReference type="PANTHER" id="PTHR11265">
    <property type="entry name" value="S-ADENOSYL-METHYLTRANSFERASE MRAW"/>
    <property type="match status" value="1"/>
</dbReference>
<keyword evidence="4 7" id="KW-0489">Methyltransferase</keyword>
<keyword evidence="2 7" id="KW-0963">Cytoplasm</keyword>
<proteinExistence type="inferred from homology"/>
<name>A0A3D8IXW7_9HELI</name>
<keyword evidence="3 7" id="KW-0698">rRNA processing</keyword>
<reference evidence="8 9" key="1">
    <citation type="submission" date="2018-04" db="EMBL/GenBank/DDBJ databases">
        <title>Novel Campyloabacter and Helicobacter Species and Strains.</title>
        <authorList>
            <person name="Mannion A.J."/>
            <person name="Shen Z."/>
            <person name="Fox J.G."/>
        </authorList>
    </citation>
    <scope>NUCLEOTIDE SEQUENCE [LARGE SCALE GENOMIC DNA]</scope>
    <source>
        <strain evidence="8 9">ATCC 700242</strain>
    </source>
</reference>
<dbReference type="SUPFAM" id="SSF53335">
    <property type="entry name" value="S-adenosyl-L-methionine-dependent methyltransferases"/>
    <property type="match status" value="1"/>
</dbReference>
<dbReference type="GO" id="GO:0070475">
    <property type="term" value="P:rRNA base methylation"/>
    <property type="evidence" value="ECO:0007669"/>
    <property type="project" value="UniProtKB-UniRule"/>
</dbReference>
<evidence type="ECO:0000256" key="7">
    <source>
        <dbReference type="HAMAP-Rule" id="MF_01007"/>
    </source>
</evidence>
<evidence type="ECO:0000256" key="2">
    <source>
        <dbReference type="ARBA" id="ARBA00022490"/>
    </source>
</evidence>
<dbReference type="PANTHER" id="PTHR11265:SF0">
    <property type="entry name" value="12S RRNA N4-METHYLCYTIDINE METHYLTRANSFERASE"/>
    <property type="match status" value="1"/>
</dbReference>
<dbReference type="InterPro" id="IPR029063">
    <property type="entry name" value="SAM-dependent_MTases_sf"/>
</dbReference>
<dbReference type="NCBIfam" id="TIGR00006">
    <property type="entry name" value="16S rRNA (cytosine(1402)-N(4))-methyltransferase RsmH"/>
    <property type="match status" value="1"/>
</dbReference>
<protein>
    <recommendedName>
        <fullName evidence="7">Ribosomal RNA small subunit methyltransferase H</fullName>
        <ecNumber evidence="7">2.1.1.199</ecNumber>
    </recommendedName>
    <alternativeName>
        <fullName evidence="7">16S rRNA m(4)C1402 methyltransferase</fullName>
    </alternativeName>
    <alternativeName>
        <fullName evidence="7">rRNA (cytosine-N(4)-)-methyltransferase RsmH</fullName>
    </alternativeName>
</protein>
<dbReference type="HAMAP" id="MF_01007">
    <property type="entry name" value="16SrRNA_methyltr_H"/>
    <property type="match status" value="1"/>
</dbReference>
<sequence>MRHIPVLKDQVLKIFSPLCEGTLIDCTLGFGGHTSALLDAHPNLEIIGIDQDKEAREYCKTHLCTQKVNILEGNFADQITHALEIAKKPVVGILADIGVSSLQLDDLSRGFGFTSPTLDMRMDINNPLDASKIINHYSKLQLEKIFREYGEIRESKKMADLIVNYRNKKPFESAFELSSLLEKHFKKNKIHPATLAFQAIRIEVNNELDVLRNLLKSLEQAHIPNAIVAIISFHSLEDRIIKTAFKEWEKNCICPQELMRCECGNTHSRGRILTKKPLVATQEEIQKNPRSRSAKLRAFKFGK</sequence>
<dbReference type="EC" id="2.1.1.199" evidence="7"/>